<feature type="transmembrane region" description="Helical" evidence="5">
    <location>
        <begin position="83"/>
        <end position="105"/>
    </location>
</feature>
<evidence type="ECO:0000256" key="4">
    <source>
        <dbReference type="ARBA" id="ARBA00023136"/>
    </source>
</evidence>
<gene>
    <name evidence="6" type="ORF">WK57_28675</name>
</gene>
<dbReference type="AlphaFoldDB" id="A0AA40UUU2"/>
<keyword evidence="3 5" id="KW-1133">Transmembrane helix</keyword>
<evidence type="ECO:0000256" key="1">
    <source>
        <dbReference type="ARBA" id="ARBA00004141"/>
    </source>
</evidence>
<keyword evidence="4 5" id="KW-0472">Membrane</keyword>
<feature type="transmembrane region" description="Helical" evidence="5">
    <location>
        <begin position="24"/>
        <end position="42"/>
    </location>
</feature>
<evidence type="ECO:0000256" key="2">
    <source>
        <dbReference type="ARBA" id="ARBA00022692"/>
    </source>
</evidence>
<dbReference type="GO" id="GO:0005886">
    <property type="term" value="C:plasma membrane"/>
    <property type="evidence" value="ECO:0007669"/>
    <property type="project" value="UniProtKB-SubCell"/>
</dbReference>
<evidence type="ECO:0000256" key="3">
    <source>
        <dbReference type="ARBA" id="ARBA00022989"/>
    </source>
</evidence>
<feature type="transmembrane region" description="Helical" evidence="5">
    <location>
        <begin position="142"/>
        <end position="163"/>
    </location>
</feature>
<reference evidence="6 7" key="1">
    <citation type="submission" date="2015-11" db="EMBL/GenBank/DDBJ databases">
        <authorList>
            <person name="Sahl J."/>
            <person name="Wagner D."/>
            <person name="Keim P."/>
        </authorList>
    </citation>
    <scope>NUCLEOTIDE SEQUENCE [LARGE SCALE GENOMIC DNA]</scope>
    <source>
        <strain evidence="6 7">MSMB1157</strain>
    </source>
</reference>
<accession>A0AA40UUU2</accession>
<dbReference type="InterPro" id="IPR002781">
    <property type="entry name" value="TM_pro_TauE-like"/>
</dbReference>
<evidence type="ECO:0000313" key="7">
    <source>
        <dbReference type="Proteomes" id="UP000070119"/>
    </source>
</evidence>
<proteinExistence type="inferred from homology"/>
<dbReference type="Proteomes" id="UP000070119">
    <property type="component" value="Chromosome 2"/>
</dbReference>
<comment type="caution">
    <text evidence="6">The sequence shown here is derived from an EMBL/GenBank/DDBJ whole genome shotgun (WGS) entry which is preliminary data.</text>
</comment>
<comment type="subcellular location">
    <subcellularLocation>
        <location evidence="5">Cell membrane</location>
        <topology evidence="5">Multi-pass membrane protein</topology>
    </subcellularLocation>
    <subcellularLocation>
        <location evidence="1">Membrane</location>
        <topology evidence="1">Multi-pass membrane protein</topology>
    </subcellularLocation>
</comment>
<protein>
    <recommendedName>
        <fullName evidence="5">Probable membrane transporter protein</fullName>
    </recommendedName>
</protein>
<name>A0AA40UUU2_9BURK</name>
<dbReference type="Pfam" id="PF01925">
    <property type="entry name" value="TauE"/>
    <property type="match status" value="1"/>
</dbReference>
<evidence type="ECO:0000313" key="6">
    <source>
        <dbReference type="EMBL" id="KWZ52991.1"/>
    </source>
</evidence>
<keyword evidence="2 5" id="KW-0812">Transmembrane</keyword>
<feature type="transmembrane region" description="Helical" evidence="5">
    <location>
        <begin position="117"/>
        <end position="136"/>
    </location>
</feature>
<feature type="transmembrane region" description="Helical" evidence="5">
    <location>
        <begin position="175"/>
        <end position="196"/>
    </location>
</feature>
<evidence type="ECO:0000256" key="5">
    <source>
        <dbReference type="RuleBase" id="RU363041"/>
    </source>
</evidence>
<organism evidence="6 7">
    <name type="scientific">Burkholderia ubonensis</name>
    <dbReference type="NCBI Taxonomy" id="101571"/>
    <lineage>
        <taxon>Bacteria</taxon>
        <taxon>Pseudomonadati</taxon>
        <taxon>Pseudomonadota</taxon>
        <taxon>Betaproteobacteria</taxon>
        <taxon>Burkholderiales</taxon>
        <taxon>Burkholderiaceae</taxon>
        <taxon>Burkholderia</taxon>
        <taxon>Burkholderia cepacia complex</taxon>
    </lineage>
</organism>
<feature type="transmembrane region" description="Helical" evidence="5">
    <location>
        <begin position="49"/>
        <end position="71"/>
    </location>
</feature>
<sequence>MPVLISSIQLCIMQKGFISPLKKYWKLVIFQGMGVILGTSFLTAADARLVSLALGLCILFFISTPFIQRIAPKIHMPPLYSEPIVGGVGGVLGGATSIFGSFIAAYISSRENTKDSVARAINVITLMGSLIAAILFRENGQLEFISIESSVLTFIPVGLGVWAGTKFRDYVSDKFYLIAIKILLTIISTSLIAEYFL</sequence>
<dbReference type="EMBL" id="LNJU01000005">
    <property type="protein sequence ID" value="KWZ52991.1"/>
    <property type="molecule type" value="Genomic_DNA"/>
</dbReference>
<keyword evidence="5" id="KW-1003">Cell membrane</keyword>
<comment type="similarity">
    <text evidence="5">Belongs to the 4-toluene sulfonate uptake permease (TSUP) (TC 2.A.102) family.</text>
</comment>